<name>A0A8J8CG00_9ARCH</name>
<evidence type="ECO:0000313" key="2">
    <source>
        <dbReference type="EMBL" id="NCN65202.1"/>
    </source>
</evidence>
<dbReference type="InterPro" id="IPR036197">
    <property type="entry name" value="NarG-like_sf"/>
</dbReference>
<comment type="caution">
    <text evidence="3">The sequence shown here is derived from an EMBL/GenBank/DDBJ whole genome shotgun (WGS) entry which is preliminary data.</text>
</comment>
<dbReference type="SUPFAM" id="SSF103501">
    <property type="entry name" value="Respiratory nitrate reductase 1 gamma chain"/>
    <property type="match status" value="1"/>
</dbReference>
<evidence type="ECO:0000256" key="1">
    <source>
        <dbReference type="SAM" id="Phobius"/>
    </source>
</evidence>
<organism evidence="3 4">
    <name type="scientific">Candidatus Altarchaeum hamiconexum</name>
    <dbReference type="NCBI Taxonomy" id="1803513"/>
    <lineage>
        <taxon>Archaea</taxon>
        <taxon>Candidatus Altarchaeota</taxon>
        <taxon>Candidatus Altiarchaeia</taxon>
        <taxon>Candidatus Altarchaeales</taxon>
        <taxon>Candidatus Altarchaeaceae</taxon>
        <taxon>Candidatus Altarchaeum</taxon>
    </lineage>
</organism>
<feature type="transmembrane region" description="Helical" evidence="1">
    <location>
        <begin position="228"/>
        <end position="249"/>
    </location>
</feature>
<reference evidence="3" key="1">
    <citation type="submission" date="2019-11" db="EMBL/GenBank/DDBJ databases">
        <title>Lipid analysis of CO2-rich subsurface aquifers suggests an autotrophy-based deep biosphere with lysolipids enriched in CPR bacteria.</title>
        <authorList>
            <person name="Probst A.J."/>
            <person name="Elling F.J."/>
            <person name="Castelle C.J."/>
            <person name="Zhu Q."/>
            <person name="Elvert M."/>
            <person name="Birarda G."/>
            <person name="Holman H.-Y."/>
            <person name="Lane K.R."/>
            <person name="Ladd B."/>
            <person name="Ryan M.C."/>
            <person name="Woyke T."/>
            <person name="Hinrichs K.-U."/>
            <person name="Banfield J.F."/>
        </authorList>
    </citation>
    <scope>NUCLEOTIDE SEQUENCE</scope>
    <source>
        <strain evidence="2">CG_2015-01_33_1645</strain>
        <strain evidence="3">CG_2015-04_33_537</strain>
    </source>
</reference>
<accession>A0A8J8CG00</accession>
<keyword evidence="1" id="KW-0812">Transmembrane</keyword>
<feature type="transmembrane region" description="Helical" evidence="1">
    <location>
        <begin position="6"/>
        <end position="27"/>
    </location>
</feature>
<dbReference type="Proteomes" id="UP000738826">
    <property type="component" value="Unassembled WGS sequence"/>
</dbReference>
<proteinExistence type="predicted"/>
<gene>
    <name evidence="3" type="ORF">GW779_04720</name>
    <name evidence="2" type="ORF">GW910_03950</name>
</gene>
<dbReference type="AlphaFoldDB" id="A0A8J8CG00"/>
<feature type="transmembrane region" description="Helical" evidence="1">
    <location>
        <begin position="204"/>
        <end position="222"/>
    </location>
</feature>
<sequence>MEFIDFMAGYAILAVVLFSVGIIYKFGKTFWHRATMRREITPKTYTIHPVKQRSVLEALYMVNVSTFTKFWAKANMPTFMSHLLYHVAIGTAILSYTLSGITLLMTGKIWTLSIQSMLLYVFDWFSMFHNENFALLNSAIFTELFITLFMIAVVLGILAELTTLILSALKKRGMISPIDEPTRMANIRTNGLPRSTKGGYQRKIIGLMVLAIVGSLFLQFMNVLDEHIAFYIHGTAALTFIAIFPYTMLFHEIARWRMLTGVKRMVNRTTA</sequence>
<keyword evidence="1" id="KW-0472">Membrane</keyword>
<dbReference type="Proteomes" id="UP000768163">
    <property type="component" value="Unassembled WGS sequence"/>
</dbReference>
<dbReference type="EMBL" id="JAACQH010000101">
    <property type="protein sequence ID" value="NCS91698.1"/>
    <property type="molecule type" value="Genomic_DNA"/>
</dbReference>
<protein>
    <submittedName>
        <fullName evidence="3">Uncharacterized protein</fullName>
    </submittedName>
</protein>
<evidence type="ECO:0000313" key="4">
    <source>
        <dbReference type="Proteomes" id="UP000738826"/>
    </source>
</evidence>
<feature type="transmembrane region" description="Helical" evidence="1">
    <location>
        <begin position="140"/>
        <end position="166"/>
    </location>
</feature>
<feature type="transmembrane region" description="Helical" evidence="1">
    <location>
        <begin position="84"/>
        <end position="104"/>
    </location>
</feature>
<dbReference type="EMBL" id="JAACVF010000099">
    <property type="protein sequence ID" value="NCN65202.1"/>
    <property type="molecule type" value="Genomic_DNA"/>
</dbReference>
<evidence type="ECO:0000313" key="3">
    <source>
        <dbReference type="EMBL" id="NCS91698.1"/>
    </source>
</evidence>
<keyword evidence="1" id="KW-1133">Transmembrane helix</keyword>